<comment type="caution">
    <text evidence="5">The sequence shown here is derived from an EMBL/GenBank/DDBJ whole genome shotgun (WGS) entry which is preliminary data.</text>
</comment>
<protein>
    <submittedName>
        <fullName evidence="5">DeoR/GlpR transcriptional regulator</fullName>
    </submittedName>
</protein>
<dbReference type="Pfam" id="PF08220">
    <property type="entry name" value="HTH_DeoR"/>
    <property type="match status" value="1"/>
</dbReference>
<dbReference type="GO" id="GO:0003700">
    <property type="term" value="F:DNA-binding transcription factor activity"/>
    <property type="evidence" value="ECO:0007669"/>
    <property type="project" value="InterPro"/>
</dbReference>
<dbReference type="AlphaFoldDB" id="A0A9D1AEF3"/>
<dbReference type="SMART" id="SM00420">
    <property type="entry name" value="HTH_DEOR"/>
    <property type="match status" value="1"/>
</dbReference>
<dbReference type="InterPro" id="IPR037171">
    <property type="entry name" value="NagB/RpiA_transferase-like"/>
</dbReference>
<dbReference type="Pfam" id="PF00455">
    <property type="entry name" value="DeoRC"/>
    <property type="match status" value="1"/>
</dbReference>
<dbReference type="GO" id="GO:0003677">
    <property type="term" value="F:DNA binding"/>
    <property type="evidence" value="ECO:0007669"/>
    <property type="project" value="UniProtKB-KW"/>
</dbReference>
<proteinExistence type="predicted"/>
<organism evidence="5 6">
    <name type="scientific">Candidatus Choladousia intestinavium</name>
    <dbReference type="NCBI Taxonomy" id="2840727"/>
    <lineage>
        <taxon>Bacteria</taxon>
        <taxon>Bacillati</taxon>
        <taxon>Bacillota</taxon>
        <taxon>Clostridia</taxon>
        <taxon>Lachnospirales</taxon>
        <taxon>Lachnospiraceae</taxon>
        <taxon>Lachnospiraceae incertae sedis</taxon>
        <taxon>Candidatus Choladousia</taxon>
    </lineage>
</organism>
<dbReference type="PROSITE" id="PS51000">
    <property type="entry name" value="HTH_DEOR_2"/>
    <property type="match status" value="1"/>
</dbReference>
<dbReference type="InterPro" id="IPR036388">
    <property type="entry name" value="WH-like_DNA-bd_sf"/>
</dbReference>
<dbReference type="SUPFAM" id="SSF46785">
    <property type="entry name" value="Winged helix' DNA-binding domain"/>
    <property type="match status" value="1"/>
</dbReference>
<reference evidence="5" key="1">
    <citation type="submission" date="2020-10" db="EMBL/GenBank/DDBJ databases">
        <authorList>
            <person name="Gilroy R."/>
        </authorList>
    </citation>
    <scope>NUCLEOTIDE SEQUENCE</scope>
    <source>
        <strain evidence="5">ChiSjej4B22-8148</strain>
    </source>
</reference>
<sequence>MKRERAFVENRRKNILDAIIENPKIRVEQLAERFSVSAITIRRDLQYLEDHKKLTRFYGGAAPTEQAYLQEGQDEVALYRELIARFAATLVEDGDSLFINTSRNALQMLQYVNRKNVTVITNNGRAINSEQSPGVSVILTGGELRYPKEAMVGEFAERNLLKVYAKKAFVGCSGISAECGVTTENANEVNLNELMLRRATKDAYVLADHTKIGVNSSFRTCSIERVKNLITDEKAPQEVLDVFRERGVKVYQVSRKDVFED</sequence>
<evidence type="ECO:0000256" key="3">
    <source>
        <dbReference type="ARBA" id="ARBA00023163"/>
    </source>
</evidence>
<dbReference type="InterPro" id="IPR036390">
    <property type="entry name" value="WH_DNA-bd_sf"/>
</dbReference>
<keyword evidence="1" id="KW-0805">Transcription regulation</keyword>
<keyword evidence="2" id="KW-0238">DNA-binding</keyword>
<dbReference type="InterPro" id="IPR018356">
    <property type="entry name" value="Tscrpt_reg_HTH_DeoR_CS"/>
</dbReference>
<gene>
    <name evidence="5" type="ORF">IAB31_08185</name>
</gene>
<reference evidence="5" key="2">
    <citation type="journal article" date="2021" name="PeerJ">
        <title>Extensive microbial diversity within the chicken gut microbiome revealed by metagenomics and culture.</title>
        <authorList>
            <person name="Gilroy R."/>
            <person name="Ravi A."/>
            <person name="Getino M."/>
            <person name="Pursley I."/>
            <person name="Horton D.L."/>
            <person name="Alikhan N.F."/>
            <person name="Baker D."/>
            <person name="Gharbi K."/>
            <person name="Hall N."/>
            <person name="Watson M."/>
            <person name="Adriaenssens E.M."/>
            <person name="Foster-Nyarko E."/>
            <person name="Jarju S."/>
            <person name="Secka A."/>
            <person name="Antonio M."/>
            <person name="Oren A."/>
            <person name="Chaudhuri R.R."/>
            <person name="La Ragione R."/>
            <person name="Hildebrand F."/>
            <person name="Pallen M.J."/>
        </authorList>
    </citation>
    <scope>NUCLEOTIDE SEQUENCE</scope>
    <source>
        <strain evidence="5">ChiSjej4B22-8148</strain>
    </source>
</reference>
<evidence type="ECO:0000256" key="2">
    <source>
        <dbReference type="ARBA" id="ARBA00023125"/>
    </source>
</evidence>
<dbReference type="PANTHER" id="PTHR30363:SF44">
    <property type="entry name" value="AGA OPERON TRANSCRIPTIONAL REPRESSOR-RELATED"/>
    <property type="match status" value="1"/>
</dbReference>
<keyword evidence="3" id="KW-0804">Transcription</keyword>
<accession>A0A9D1AEF3</accession>
<dbReference type="SUPFAM" id="SSF100950">
    <property type="entry name" value="NagB/RpiA/CoA transferase-like"/>
    <property type="match status" value="1"/>
</dbReference>
<dbReference type="Gene3D" id="1.10.10.10">
    <property type="entry name" value="Winged helix-like DNA-binding domain superfamily/Winged helix DNA-binding domain"/>
    <property type="match status" value="1"/>
</dbReference>
<evidence type="ECO:0000313" key="6">
    <source>
        <dbReference type="Proteomes" id="UP000886757"/>
    </source>
</evidence>
<dbReference type="PRINTS" id="PR00037">
    <property type="entry name" value="HTHLACR"/>
</dbReference>
<evidence type="ECO:0000259" key="4">
    <source>
        <dbReference type="PROSITE" id="PS51000"/>
    </source>
</evidence>
<dbReference type="InterPro" id="IPR001034">
    <property type="entry name" value="DeoR_HTH"/>
</dbReference>
<dbReference type="SMART" id="SM01134">
    <property type="entry name" value="DeoRC"/>
    <property type="match status" value="1"/>
</dbReference>
<dbReference type="PROSITE" id="PS00894">
    <property type="entry name" value="HTH_DEOR_1"/>
    <property type="match status" value="1"/>
</dbReference>
<dbReference type="PANTHER" id="PTHR30363">
    <property type="entry name" value="HTH-TYPE TRANSCRIPTIONAL REGULATOR SRLR-RELATED"/>
    <property type="match status" value="1"/>
</dbReference>
<name>A0A9D1AEF3_9FIRM</name>
<evidence type="ECO:0000313" key="5">
    <source>
        <dbReference type="EMBL" id="HIR13884.1"/>
    </source>
</evidence>
<dbReference type="EMBL" id="DVGK01000093">
    <property type="protein sequence ID" value="HIR13884.1"/>
    <property type="molecule type" value="Genomic_DNA"/>
</dbReference>
<feature type="domain" description="HTH deoR-type" evidence="4">
    <location>
        <begin position="8"/>
        <end position="63"/>
    </location>
</feature>
<evidence type="ECO:0000256" key="1">
    <source>
        <dbReference type="ARBA" id="ARBA00023015"/>
    </source>
</evidence>
<dbReference type="InterPro" id="IPR014036">
    <property type="entry name" value="DeoR-like_C"/>
</dbReference>
<dbReference type="Proteomes" id="UP000886757">
    <property type="component" value="Unassembled WGS sequence"/>
</dbReference>
<dbReference type="InterPro" id="IPR050313">
    <property type="entry name" value="Carb_Metab_HTH_regulators"/>
</dbReference>